<dbReference type="OrthoDB" id="9802627at2"/>
<dbReference type="GO" id="GO:0000270">
    <property type="term" value="P:peptidoglycan metabolic process"/>
    <property type="evidence" value="ECO:0007669"/>
    <property type="project" value="TreeGrafter"/>
</dbReference>
<dbReference type="InterPro" id="IPR012338">
    <property type="entry name" value="Beta-lactam/transpept-like"/>
</dbReference>
<feature type="signal peptide" evidence="3">
    <location>
        <begin position="1"/>
        <end position="27"/>
    </location>
</feature>
<organism evidence="4 5">
    <name type="scientific">Lihuaxuella thermophila</name>
    <dbReference type="NCBI Taxonomy" id="1173111"/>
    <lineage>
        <taxon>Bacteria</taxon>
        <taxon>Bacillati</taxon>
        <taxon>Bacillota</taxon>
        <taxon>Bacilli</taxon>
        <taxon>Bacillales</taxon>
        <taxon>Thermoactinomycetaceae</taxon>
        <taxon>Lihuaxuella</taxon>
    </lineage>
</organism>
<dbReference type="Pfam" id="PF02113">
    <property type="entry name" value="Peptidase_S13"/>
    <property type="match status" value="2"/>
</dbReference>
<name>A0A1H8HTF7_9BACL</name>
<dbReference type="SUPFAM" id="SSF56601">
    <property type="entry name" value="beta-lactamase/transpeptidase-like"/>
    <property type="match status" value="2"/>
</dbReference>
<dbReference type="NCBIfam" id="TIGR00666">
    <property type="entry name" value="PBP4"/>
    <property type="match status" value="2"/>
</dbReference>
<evidence type="ECO:0000313" key="4">
    <source>
        <dbReference type="EMBL" id="SEN59403.1"/>
    </source>
</evidence>
<dbReference type="Gene3D" id="3.40.710.10">
    <property type="entry name" value="DD-peptidase/beta-lactamase superfamily"/>
    <property type="match status" value="3"/>
</dbReference>
<dbReference type="GO" id="GO:0006508">
    <property type="term" value="P:proteolysis"/>
    <property type="evidence" value="ECO:0007669"/>
    <property type="project" value="InterPro"/>
</dbReference>
<proteinExistence type="inferred from homology"/>
<evidence type="ECO:0000256" key="1">
    <source>
        <dbReference type="ARBA" id="ARBA00006096"/>
    </source>
</evidence>
<dbReference type="EMBL" id="FOCQ01000015">
    <property type="protein sequence ID" value="SEN59403.1"/>
    <property type="molecule type" value="Genomic_DNA"/>
</dbReference>
<dbReference type="RefSeq" id="WP_089971348.1">
    <property type="nucleotide sequence ID" value="NZ_FOCQ01000015.1"/>
</dbReference>
<dbReference type="PANTHER" id="PTHR30023">
    <property type="entry name" value="D-ALANYL-D-ALANINE CARBOXYPEPTIDASE"/>
    <property type="match status" value="1"/>
</dbReference>
<dbReference type="Proteomes" id="UP000199695">
    <property type="component" value="Unassembled WGS sequence"/>
</dbReference>
<evidence type="ECO:0000256" key="2">
    <source>
        <dbReference type="ARBA" id="ARBA00022801"/>
    </source>
</evidence>
<gene>
    <name evidence="4" type="ORF">SAMN05444955_11533</name>
</gene>
<accession>A0A1H8HTF7</accession>
<comment type="similarity">
    <text evidence="1">Belongs to the peptidase S13 family.</text>
</comment>
<dbReference type="GO" id="GO:0004185">
    <property type="term" value="F:serine-type carboxypeptidase activity"/>
    <property type="evidence" value="ECO:0007669"/>
    <property type="project" value="InterPro"/>
</dbReference>
<keyword evidence="4" id="KW-0121">Carboxypeptidase</keyword>
<protein>
    <submittedName>
        <fullName evidence="4">D-alanyl-D-alanine carboxypeptidase, serine-type, PBP4 family</fullName>
    </submittedName>
</protein>
<dbReference type="STRING" id="1173111.SAMN05444955_11533"/>
<dbReference type="Gene3D" id="3.50.80.20">
    <property type="entry name" value="D-Ala-D-Ala carboxypeptidase C, peptidase S13"/>
    <property type="match status" value="2"/>
</dbReference>
<feature type="chain" id="PRO_5011457477" evidence="3">
    <location>
        <begin position="28"/>
        <end position="955"/>
    </location>
</feature>
<dbReference type="PANTHER" id="PTHR30023:SF0">
    <property type="entry name" value="PENICILLIN-SENSITIVE CARBOXYPEPTIDASE A"/>
    <property type="match status" value="1"/>
</dbReference>
<reference evidence="4 5" key="1">
    <citation type="submission" date="2016-10" db="EMBL/GenBank/DDBJ databases">
        <authorList>
            <person name="de Groot N.N."/>
        </authorList>
    </citation>
    <scope>NUCLEOTIDE SEQUENCE [LARGE SCALE GENOMIC DNA]</scope>
    <source>
        <strain evidence="4 5">DSM 46701</strain>
    </source>
</reference>
<evidence type="ECO:0000313" key="5">
    <source>
        <dbReference type="Proteomes" id="UP000199695"/>
    </source>
</evidence>
<keyword evidence="5" id="KW-1185">Reference proteome</keyword>
<dbReference type="PRINTS" id="PR00922">
    <property type="entry name" value="DADACBPTASE3"/>
</dbReference>
<dbReference type="AlphaFoldDB" id="A0A1H8HTF7"/>
<keyword evidence="2" id="KW-0378">Hydrolase</keyword>
<evidence type="ECO:0000256" key="3">
    <source>
        <dbReference type="SAM" id="SignalP"/>
    </source>
</evidence>
<dbReference type="InterPro" id="IPR000667">
    <property type="entry name" value="Peptidase_S13"/>
</dbReference>
<keyword evidence="4" id="KW-0645">Protease</keyword>
<keyword evidence="3" id="KW-0732">Signal</keyword>
<sequence length="955" mass="104243">MNRWQRRICFALIFFILQAWMAVPAWASGGSDPDVRLDRTLRQYVQELKQNPDTKGMLVGYEVYSLDRHKAVSSWQESKTFVPGSTLKLLVSAALLDRWPRELRIPTELYIDGRVAGGVLRGDVILKGYGDPSLTVDKLDQLAQALVKKGIRKMSGDIVVDDSYYDSVRLGTSWMWDDELFPFSAQIGAVSVNGNTVRVKVTPGRLGKPPRVTVSPAPDYVRVVNRAVTEDGDNQNLTITRTRAKNELVISGKIGTDHPGLTVKRTVVEPGLFAGYVFKERLQKKGMLAGKHTTVITGAVSAQAERIGQIVSPPMDQLLRHMTKKSDNFFAEMLLKQLGAREAGEGSAEAGIRAIQSFARDRAGMNLQFRQVDGSGLSRQDAISPHHLVQLLETMDRHPAGERFWSLLPVAGVDGTLKNRMTGTPGEKHVRAKTGGEFGLAGIAVAQSGERFAFSVLIKGAQKKALAKALQDRIAITLATYPDLPDPGELPPEEAYLLSDAIDPLLADEAYAGMISGIMVQSVDHGEVLYRHHAEALLTPASNIKLFTAGAALRSLGMDYRFKTELYRTGPIRDGVLKGDLVMKGYGDPTLATDGPLRVQEGPVIEQIVSDLKALGIQRVEGNVVADAGIFTDDVYGDGWSWDDESEYYQPQITALSLNRGTVRLDYLPGEKAGDPIRLTLSPKTDYVRVVNEVVTGPAGSENTLKIWRDRGTNTIRLSGSLPLDFGGDYTRVPVENPHLYAGHVLKEQLEQAGISFSARSGVTSGPVPEESELLRRYLSPPLAEVIQYLNKNSDNFYAEMILKTIGFEKKGEGTAKAGISVVTDYSRSLGVDLNADLLDGSGLTRRNQLASAHLVGLLTALTEEPYFSAIYDSLPIAGVDGTLRSRMKNTAAAGNLRGKTGSLTDVSALSGYVSTQDGERLAYSMLMNGYTSGSMRELQDKIGVLLAEFKREQR</sequence>